<dbReference type="EMBL" id="JAAXLA010000030">
    <property type="protein sequence ID" value="NMH99045.1"/>
    <property type="molecule type" value="Genomic_DNA"/>
</dbReference>
<evidence type="ECO:0000313" key="3">
    <source>
        <dbReference type="Proteomes" id="UP000820669"/>
    </source>
</evidence>
<evidence type="ECO:0000256" key="1">
    <source>
        <dbReference type="SAM" id="MobiDB-lite"/>
    </source>
</evidence>
<feature type="compositionally biased region" description="Basic residues" evidence="1">
    <location>
        <begin position="1"/>
        <end position="11"/>
    </location>
</feature>
<evidence type="ECO:0008006" key="4">
    <source>
        <dbReference type="Google" id="ProtNLM"/>
    </source>
</evidence>
<reference evidence="2 3" key="1">
    <citation type="submission" date="2020-04" db="EMBL/GenBank/DDBJ databases">
        <authorList>
            <person name="Klaysubun C."/>
            <person name="Duangmal K."/>
            <person name="Lipun K."/>
        </authorList>
    </citation>
    <scope>NUCLEOTIDE SEQUENCE [LARGE SCALE GENOMIC DNA]</scope>
    <source>
        <strain evidence="2 3">K10HN5</strain>
    </source>
</reference>
<evidence type="ECO:0000313" key="2">
    <source>
        <dbReference type="EMBL" id="NMH99045.1"/>
    </source>
</evidence>
<name>A0ABX1SD69_9PSEU</name>
<organism evidence="2 3">
    <name type="scientific">Pseudonocardia acidicola</name>
    <dbReference type="NCBI Taxonomy" id="2724939"/>
    <lineage>
        <taxon>Bacteria</taxon>
        <taxon>Bacillati</taxon>
        <taxon>Actinomycetota</taxon>
        <taxon>Actinomycetes</taxon>
        <taxon>Pseudonocardiales</taxon>
        <taxon>Pseudonocardiaceae</taxon>
        <taxon>Pseudonocardia</taxon>
    </lineage>
</organism>
<dbReference type="Proteomes" id="UP000820669">
    <property type="component" value="Unassembled WGS sequence"/>
</dbReference>
<gene>
    <name evidence="2" type="ORF">HF526_17260</name>
</gene>
<comment type="caution">
    <text evidence="2">The sequence shown here is derived from an EMBL/GenBank/DDBJ whole genome shotgun (WGS) entry which is preliminary data.</text>
</comment>
<keyword evidence="3" id="KW-1185">Reference proteome</keyword>
<protein>
    <recommendedName>
        <fullName evidence="4">ATP/GTP-binding protein</fullName>
    </recommendedName>
</protein>
<feature type="region of interest" description="Disordered" evidence="1">
    <location>
        <begin position="1"/>
        <end position="52"/>
    </location>
</feature>
<accession>A0ABX1SD69</accession>
<proteinExistence type="predicted"/>
<sequence>MPRSNHSRRSQARSSEGSRRGRSKGTRAEHVPLRSAVLSRTESGPDGEWQVRQVPGASSVKDYRCPGCDQLIPAGTPHVVTWPAGDYGSVEERRHWHLPCWNARHRRRPERRRW</sequence>